<organism evidence="1 2">
    <name type="scientific">Variovorax beijingensis</name>
    <dbReference type="NCBI Taxonomy" id="2496117"/>
    <lineage>
        <taxon>Bacteria</taxon>
        <taxon>Pseudomonadati</taxon>
        <taxon>Pseudomonadota</taxon>
        <taxon>Betaproteobacteria</taxon>
        <taxon>Burkholderiales</taxon>
        <taxon>Comamonadaceae</taxon>
        <taxon>Variovorax</taxon>
    </lineage>
</organism>
<sequence length="41" mass="4484">MRLAVNGMSTLRMLPAFFNVNSQGLSAACVIWDNVSPVYLP</sequence>
<dbReference type="PROSITE" id="PS51257">
    <property type="entry name" value="PROKAR_LIPOPROTEIN"/>
    <property type="match status" value="1"/>
</dbReference>
<proteinExistence type="predicted"/>
<reference evidence="1 2" key="1">
    <citation type="submission" date="2019-06" db="EMBL/GenBank/DDBJ databases">
        <title>Sorghum-associated microbial communities from plants grown in Nebraska, USA.</title>
        <authorList>
            <person name="Schachtman D."/>
        </authorList>
    </citation>
    <scope>NUCLEOTIDE SEQUENCE [LARGE SCALE GENOMIC DNA]</scope>
    <source>
        <strain evidence="1 2">T529</strain>
    </source>
</reference>
<name>A0A561BBI6_9BURK</name>
<dbReference type="Proteomes" id="UP000319722">
    <property type="component" value="Unassembled WGS sequence"/>
</dbReference>
<protein>
    <submittedName>
        <fullName evidence="1">Uncharacterized protein</fullName>
    </submittedName>
</protein>
<dbReference type="AlphaFoldDB" id="A0A561BBI6"/>
<accession>A0A561BBI6</accession>
<gene>
    <name evidence="1" type="ORF">FB547_11340</name>
</gene>
<comment type="caution">
    <text evidence="1">The sequence shown here is derived from an EMBL/GenBank/DDBJ whole genome shotgun (WGS) entry which is preliminary data.</text>
</comment>
<dbReference type="EMBL" id="VIVL01000013">
    <property type="protein sequence ID" value="TWD76158.1"/>
    <property type="molecule type" value="Genomic_DNA"/>
</dbReference>
<evidence type="ECO:0000313" key="2">
    <source>
        <dbReference type="Proteomes" id="UP000319722"/>
    </source>
</evidence>
<evidence type="ECO:0000313" key="1">
    <source>
        <dbReference type="EMBL" id="TWD76158.1"/>
    </source>
</evidence>